<evidence type="ECO:0000256" key="5">
    <source>
        <dbReference type="ARBA" id="ARBA00023242"/>
    </source>
</evidence>
<gene>
    <name evidence="8" type="ORF">EX30DRAFT_392424</name>
</gene>
<evidence type="ECO:0000256" key="7">
    <source>
        <dbReference type="SAM" id="MobiDB-lite"/>
    </source>
</evidence>
<dbReference type="GO" id="GO:0032040">
    <property type="term" value="C:small-subunit processome"/>
    <property type="evidence" value="ECO:0007669"/>
    <property type="project" value="TreeGrafter"/>
</dbReference>
<name>A0A4V6RHI9_9PEZI</name>
<dbReference type="EMBL" id="ML220112">
    <property type="protein sequence ID" value="TGZ85035.1"/>
    <property type="molecule type" value="Genomic_DNA"/>
</dbReference>
<keyword evidence="4" id="KW-0677">Repeat</keyword>
<dbReference type="Gene3D" id="2.130.10.10">
    <property type="entry name" value="YVTN repeat-like/Quinoprotein amine dehydrogenase"/>
    <property type="match status" value="1"/>
</dbReference>
<comment type="similarity">
    <text evidence="6">Belongs to the WD repeat UTP18 family.</text>
</comment>
<comment type="subcellular location">
    <subcellularLocation>
        <location evidence="1">Nucleus</location>
        <location evidence="1">Nucleolus</location>
    </subcellularLocation>
</comment>
<keyword evidence="5" id="KW-0539">Nucleus</keyword>
<dbReference type="Pfam" id="PF00400">
    <property type="entry name" value="WD40"/>
    <property type="match status" value="1"/>
</dbReference>
<dbReference type="InterPro" id="IPR001680">
    <property type="entry name" value="WD40_rpt"/>
</dbReference>
<dbReference type="InterPro" id="IPR015943">
    <property type="entry name" value="WD40/YVTN_repeat-like_dom_sf"/>
</dbReference>
<dbReference type="AlphaFoldDB" id="A0A4V6RHI9"/>
<feature type="region of interest" description="Disordered" evidence="7">
    <location>
        <begin position="1"/>
        <end position="35"/>
    </location>
</feature>
<feature type="region of interest" description="Disordered" evidence="7">
    <location>
        <begin position="203"/>
        <end position="229"/>
    </location>
</feature>
<sequence length="592" mass="65368">MPSKSKTKLKPASGTLQTPKLSGNKKSKSKSKSLVPAVVKEAVPELPKDEEEEELEKLLFGDLEGFREGLKAAEEEVEESEDEEMRDADEAEEGDEEGLKAIEKDYAAMNDDQLFFIDDTAPTNAVVPYQEEPEKMEVDKVDESAEGKAAWVDSDDERLAISLADHGRSRKLRDNELDDVVTGREYAARLRRQFERIFPTPEWALPEKPSKRPRRGDVSESESSDDESYDFAVSAPSLTALLSSNTTLTAHKSRLRLRPEVIDIHRLPDGNIDQPSVSAIRSISFHPTHPLLLTAGFDSTLRLYHIDGKTNPAATTLHLKNTPLDTAAFLPPNGTKIVAAGRRRYFHIWNLQNSRVERVSNIYGHRDVQKSMESLTPSLDGKYLSLIGARGTVQILDANTSQWICTATIEGTVSSLAWMPPSSFSDTSSPLPQLLIANKVGEVYEFSISLKRVLRVWRDEGCVNLTTIATSTRHIAVGSASGIVNIYDRKVSFTGPGRAEDPKPVRTVESLVTSVSSLRFSPDGQVLAMASLMKKDALRLVHLPSCALYKNWPTDKTPLGKVTALEWGMGAGGLWLVVGNEAGKLRMFEVRG</sequence>
<dbReference type="PANTHER" id="PTHR18359:SF0">
    <property type="entry name" value="U3 SMALL NUCLEOLAR RNA-ASSOCIATED PROTEIN 18 HOMOLOG"/>
    <property type="match status" value="1"/>
</dbReference>
<keyword evidence="9" id="KW-1185">Reference proteome</keyword>
<dbReference type="GO" id="GO:0034388">
    <property type="term" value="C:Pwp2p-containing subcomplex of 90S preribosome"/>
    <property type="evidence" value="ECO:0007669"/>
    <property type="project" value="TreeGrafter"/>
</dbReference>
<evidence type="ECO:0000256" key="6">
    <source>
        <dbReference type="ARBA" id="ARBA00025767"/>
    </source>
</evidence>
<dbReference type="FunCoup" id="A0A4V6RHI9">
    <property type="interactions" value="1054"/>
</dbReference>
<feature type="compositionally biased region" description="Acidic residues" evidence="7">
    <location>
        <begin position="219"/>
        <end position="229"/>
    </location>
</feature>
<evidence type="ECO:0000256" key="2">
    <source>
        <dbReference type="ARBA" id="ARBA00022552"/>
    </source>
</evidence>
<dbReference type="InParanoid" id="A0A4V6RHI9"/>
<dbReference type="GO" id="GO:0006364">
    <property type="term" value="P:rRNA processing"/>
    <property type="evidence" value="ECO:0007669"/>
    <property type="project" value="UniProtKB-KW"/>
</dbReference>
<organism evidence="8 9">
    <name type="scientific">Ascodesmis nigricans</name>
    <dbReference type="NCBI Taxonomy" id="341454"/>
    <lineage>
        <taxon>Eukaryota</taxon>
        <taxon>Fungi</taxon>
        <taxon>Dikarya</taxon>
        <taxon>Ascomycota</taxon>
        <taxon>Pezizomycotina</taxon>
        <taxon>Pezizomycetes</taxon>
        <taxon>Pezizales</taxon>
        <taxon>Ascodesmidaceae</taxon>
        <taxon>Ascodesmis</taxon>
    </lineage>
</organism>
<evidence type="ECO:0000256" key="1">
    <source>
        <dbReference type="ARBA" id="ARBA00004604"/>
    </source>
</evidence>
<evidence type="ECO:0000256" key="3">
    <source>
        <dbReference type="ARBA" id="ARBA00022574"/>
    </source>
</evidence>
<dbReference type="SUPFAM" id="SSF50978">
    <property type="entry name" value="WD40 repeat-like"/>
    <property type="match status" value="1"/>
</dbReference>
<protein>
    <submittedName>
        <fullName evidence="8">WD40 repeat-like protein</fullName>
    </submittedName>
</protein>
<dbReference type="SMART" id="SM00320">
    <property type="entry name" value="WD40"/>
    <property type="match status" value="5"/>
</dbReference>
<reference evidence="8 9" key="1">
    <citation type="submission" date="2019-04" db="EMBL/GenBank/DDBJ databases">
        <title>Comparative genomics and transcriptomics to analyze fruiting body development in filamentous ascomycetes.</title>
        <authorList>
            <consortium name="DOE Joint Genome Institute"/>
            <person name="Lutkenhaus R."/>
            <person name="Traeger S."/>
            <person name="Breuer J."/>
            <person name="Kuo A."/>
            <person name="Lipzen A."/>
            <person name="Pangilinan J."/>
            <person name="Dilworth D."/>
            <person name="Sandor L."/>
            <person name="Poggeler S."/>
            <person name="Barry K."/>
            <person name="Grigoriev I.V."/>
            <person name="Nowrousian M."/>
        </authorList>
    </citation>
    <scope>NUCLEOTIDE SEQUENCE [LARGE SCALE GENOMIC DNA]</scope>
    <source>
        <strain evidence="8 9">CBS 389.68</strain>
    </source>
</reference>
<evidence type="ECO:0000313" key="9">
    <source>
        <dbReference type="Proteomes" id="UP000298138"/>
    </source>
</evidence>
<keyword evidence="2" id="KW-0698">rRNA processing</keyword>
<dbReference type="InterPro" id="IPR036322">
    <property type="entry name" value="WD40_repeat_dom_sf"/>
</dbReference>
<feature type="region of interest" description="Disordered" evidence="7">
    <location>
        <begin position="71"/>
        <end position="96"/>
    </location>
</feature>
<accession>A0A4V6RHI9</accession>
<dbReference type="OrthoDB" id="1935146at2759"/>
<proteinExistence type="inferred from homology"/>
<dbReference type="InterPro" id="IPR045161">
    <property type="entry name" value="Utp18"/>
</dbReference>
<dbReference type="STRING" id="341454.A0A4V6RHI9"/>
<evidence type="ECO:0000313" key="8">
    <source>
        <dbReference type="EMBL" id="TGZ85035.1"/>
    </source>
</evidence>
<keyword evidence="3" id="KW-0853">WD repeat</keyword>
<feature type="compositionally biased region" description="Acidic residues" evidence="7">
    <location>
        <begin position="75"/>
        <end position="96"/>
    </location>
</feature>
<evidence type="ECO:0000256" key="4">
    <source>
        <dbReference type="ARBA" id="ARBA00022737"/>
    </source>
</evidence>
<dbReference type="Proteomes" id="UP000298138">
    <property type="component" value="Unassembled WGS sequence"/>
</dbReference>
<dbReference type="PANTHER" id="PTHR18359">
    <property type="entry name" value="WD-REPEAT PROTEIN-RELATED"/>
    <property type="match status" value="1"/>
</dbReference>